<evidence type="ECO:0000256" key="7">
    <source>
        <dbReference type="SAM" id="Phobius"/>
    </source>
</evidence>
<dbReference type="EMBL" id="FNXT01000963">
    <property type="protein sequence ID" value="SZX69901.1"/>
    <property type="molecule type" value="Genomic_DNA"/>
</dbReference>
<reference evidence="9 10" key="1">
    <citation type="submission" date="2016-10" db="EMBL/GenBank/DDBJ databases">
        <authorList>
            <person name="Cai Z."/>
        </authorList>
    </citation>
    <scope>NUCLEOTIDE SEQUENCE [LARGE SCALE GENOMIC DNA]</scope>
</reference>
<feature type="compositionally biased region" description="Low complexity" evidence="6">
    <location>
        <begin position="65"/>
        <end position="74"/>
    </location>
</feature>
<dbReference type="PROSITE" id="PS51257">
    <property type="entry name" value="PROKAR_LIPOPROTEIN"/>
    <property type="match status" value="1"/>
</dbReference>
<comment type="similarity">
    <text evidence="2">Belongs to the 4-toluene sulfonate uptake permease (TSUP) (TC 2.A.102) family.</text>
</comment>
<evidence type="ECO:0008006" key="11">
    <source>
        <dbReference type="Google" id="ProtNLM"/>
    </source>
</evidence>
<gene>
    <name evidence="9" type="ORF">BQ4739_LOCUS10165</name>
</gene>
<evidence type="ECO:0000256" key="4">
    <source>
        <dbReference type="ARBA" id="ARBA00022989"/>
    </source>
</evidence>
<evidence type="ECO:0000313" key="9">
    <source>
        <dbReference type="EMBL" id="SZX69901.1"/>
    </source>
</evidence>
<feature type="transmembrane region" description="Helical" evidence="7">
    <location>
        <begin position="552"/>
        <end position="572"/>
    </location>
</feature>
<feature type="compositionally biased region" description="Low complexity" evidence="6">
    <location>
        <begin position="394"/>
        <end position="406"/>
    </location>
</feature>
<dbReference type="GO" id="GO:0031464">
    <property type="term" value="C:Cul4A-RING E3 ubiquitin ligase complex"/>
    <property type="evidence" value="ECO:0007669"/>
    <property type="project" value="TreeGrafter"/>
</dbReference>
<evidence type="ECO:0000313" key="10">
    <source>
        <dbReference type="Proteomes" id="UP000256970"/>
    </source>
</evidence>
<feature type="transmembrane region" description="Helical" evidence="7">
    <location>
        <begin position="671"/>
        <end position="694"/>
    </location>
</feature>
<evidence type="ECO:0000256" key="2">
    <source>
        <dbReference type="ARBA" id="ARBA00009142"/>
    </source>
</evidence>
<evidence type="ECO:0000256" key="1">
    <source>
        <dbReference type="ARBA" id="ARBA00004141"/>
    </source>
</evidence>
<dbReference type="AlphaFoldDB" id="A0A383VXI3"/>
<feature type="transmembrane region" description="Helical" evidence="7">
    <location>
        <begin position="522"/>
        <end position="540"/>
    </location>
</feature>
<feature type="region of interest" description="Disordered" evidence="6">
    <location>
        <begin position="386"/>
        <end position="428"/>
    </location>
</feature>
<dbReference type="GO" id="GO:0016020">
    <property type="term" value="C:membrane"/>
    <property type="evidence" value="ECO:0007669"/>
    <property type="project" value="UniProtKB-SubCell"/>
</dbReference>
<dbReference type="STRING" id="3088.A0A383VXI3"/>
<feature type="signal peptide" evidence="8">
    <location>
        <begin position="1"/>
        <end position="18"/>
    </location>
</feature>
<evidence type="ECO:0000256" key="6">
    <source>
        <dbReference type="SAM" id="MobiDB-lite"/>
    </source>
</evidence>
<protein>
    <recommendedName>
        <fullName evidence="11">Membrane transporter protein</fullName>
    </recommendedName>
</protein>
<name>A0A383VXI3_TETOB</name>
<feature type="transmembrane region" description="Helical" evidence="7">
    <location>
        <begin position="751"/>
        <end position="771"/>
    </location>
</feature>
<proteinExistence type="inferred from homology"/>
<dbReference type="Proteomes" id="UP000256970">
    <property type="component" value="Unassembled WGS sequence"/>
</dbReference>
<comment type="subcellular location">
    <subcellularLocation>
        <location evidence="1">Membrane</location>
        <topology evidence="1">Multi-pass membrane protein</topology>
    </subcellularLocation>
</comment>
<dbReference type="Pfam" id="PF01925">
    <property type="entry name" value="TauE"/>
    <property type="match status" value="1"/>
</dbReference>
<feature type="transmembrane region" description="Helical" evidence="7">
    <location>
        <begin position="213"/>
        <end position="232"/>
    </location>
</feature>
<feature type="region of interest" description="Disordered" evidence="6">
    <location>
        <begin position="243"/>
        <end position="269"/>
    </location>
</feature>
<dbReference type="GO" id="GO:0016567">
    <property type="term" value="P:protein ubiquitination"/>
    <property type="evidence" value="ECO:0007669"/>
    <property type="project" value="TreeGrafter"/>
</dbReference>
<keyword evidence="4 7" id="KW-1133">Transmembrane helix</keyword>
<evidence type="ECO:0000256" key="5">
    <source>
        <dbReference type="ARBA" id="ARBA00023136"/>
    </source>
</evidence>
<sequence>MHAVRLLLLAALVIACLGEFTDPPLVETPQTRSDPEALLSSLASLSTSGVAYGVASWEREATRHASAAPASHAAGSKHEPAAAQRSEHDQQYEKAGQPLQPPHKALFPLGTRDLATLLLTIITLFIAAGGGIGGGAVFIVCYVFVGGFTPAQAVALSNITILGGSLANFIANSSRRHPMLDRPLIDWDLILVMEPTTMLGALLGGYLNKLFPVWLTSCLLAGLLLLLTYKLLKRGASTFAAETRIKQQQQQHGEQHEKHQHWKHGKQRHSWWRSRRAAAAAAAGDSDSSALAEPLLDSSKGVAGVDIVFSSNAVDRAAAAAGRKNSEAAVSGSQSISQSGAWIDAGVHAGDQQAHQQQQQQQQNCEAAAGACSVPEAAVLPVPAGLRPLNIGSQDQQQQQQQQQQQRGTPLHPWRASSAPGSGLLCSPGAQQQQQQQQYQLALPMSSSVPGSYTSSDSSQIMLLLPHYAPWQQQQQQAQAAYDNGTSSSSSSLCCCLWRCCSCFDAARLQLSTELVYERQQLPWQPLVVLLFLSCWVVVSDTSKAALVCGSLQYWLVVLSVAPPAAIVVLLVRQWLLAKTAVKEAAAATAAEDAAIAAAAAYPNCYSEAPAGEQQCPQYEAVSPPPMHAARSAAAAAGSQAAAVAAAAAGNGSSSSSVAFGGIHWTPRNSLLYPALCSTAGVVAGLFGVGGGIVKGPLMLELGGGIVKGPLMLELGVCPEVAAATSATMIAFTAGSAAVVYVNFGGVVHDYALALLAVGFVITLLGQLVTIRLVKALGRRSVIIFMMGGLMVLASGAAGYQSVVSVAAALHDPRGMWAWGSVCKHH</sequence>
<feature type="region of interest" description="Disordered" evidence="6">
    <location>
        <begin position="65"/>
        <end position="100"/>
    </location>
</feature>
<dbReference type="InterPro" id="IPR002781">
    <property type="entry name" value="TM_pro_TauE-like"/>
</dbReference>
<organism evidence="9 10">
    <name type="scientific">Tetradesmus obliquus</name>
    <name type="common">Green alga</name>
    <name type="synonym">Acutodesmus obliquus</name>
    <dbReference type="NCBI Taxonomy" id="3088"/>
    <lineage>
        <taxon>Eukaryota</taxon>
        <taxon>Viridiplantae</taxon>
        <taxon>Chlorophyta</taxon>
        <taxon>core chlorophytes</taxon>
        <taxon>Chlorophyceae</taxon>
        <taxon>CS clade</taxon>
        <taxon>Sphaeropleales</taxon>
        <taxon>Scenedesmaceae</taxon>
        <taxon>Tetradesmus</taxon>
    </lineage>
</organism>
<evidence type="ECO:0000256" key="8">
    <source>
        <dbReference type="SAM" id="SignalP"/>
    </source>
</evidence>
<feature type="transmembrane region" description="Helical" evidence="7">
    <location>
        <begin position="151"/>
        <end position="172"/>
    </location>
</feature>
<feature type="chain" id="PRO_5016830101" description="Membrane transporter protein" evidence="8">
    <location>
        <begin position="19"/>
        <end position="826"/>
    </location>
</feature>
<evidence type="ECO:0000256" key="3">
    <source>
        <dbReference type="ARBA" id="ARBA00022692"/>
    </source>
</evidence>
<feature type="transmembrane region" description="Helical" evidence="7">
    <location>
        <begin position="114"/>
        <end position="145"/>
    </location>
</feature>
<feature type="compositionally biased region" description="Basic residues" evidence="6">
    <location>
        <begin position="258"/>
        <end position="269"/>
    </location>
</feature>
<keyword evidence="10" id="KW-1185">Reference proteome</keyword>
<dbReference type="PANTHER" id="PTHR14255:SF3">
    <property type="entry name" value="SULFITE EXPORTER TAUE_SAFE FAMILY PROTEIN 5-RELATED"/>
    <property type="match status" value="1"/>
</dbReference>
<keyword evidence="5 7" id="KW-0472">Membrane</keyword>
<keyword evidence="3 7" id="KW-0812">Transmembrane</keyword>
<keyword evidence="8" id="KW-0732">Signal</keyword>
<dbReference type="PANTHER" id="PTHR14255">
    <property type="entry name" value="CEREBLON"/>
    <property type="match status" value="1"/>
</dbReference>
<accession>A0A383VXI3</accession>
<feature type="transmembrane region" description="Helical" evidence="7">
    <location>
        <begin position="184"/>
        <end position="207"/>
    </location>
</feature>
<feature type="compositionally biased region" description="Basic and acidic residues" evidence="6">
    <location>
        <begin position="76"/>
        <end position="92"/>
    </location>
</feature>
<feature type="transmembrane region" description="Helical" evidence="7">
    <location>
        <begin position="783"/>
        <end position="810"/>
    </location>
</feature>